<proteinExistence type="inferred from homology"/>
<dbReference type="Proteomes" id="UP001059617">
    <property type="component" value="Chromosome"/>
</dbReference>
<dbReference type="PANTHER" id="PTHR30614:SF0">
    <property type="entry name" value="L-CYSTINE TRANSPORT SYSTEM PERMEASE PROTEIN TCYL"/>
    <property type="match status" value="1"/>
</dbReference>
<evidence type="ECO:0000256" key="3">
    <source>
        <dbReference type="ARBA" id="ARBA00022475"/>
    </source>
</evidence>
<dbReference type="Gene3D" id="1.10.3720.10">
    <property type="entry name" value="MetI-like"/>
    <property type="match status" value="1"/>
</dbReference>
<keyword evidence="5" id="KW-0029">Amino-acid transport</keyword>
<dbReference type="InterPro" id="IPR010065">
    <property type="entry name" value="AA_ABC_transptr_permease_3TM"/>
</dbReference>
<keyword evidence="4 8" id="KW-0812">Transmembrane</keyword>
<dbReference type="InterPro" id="IPR000515">
    <property type="entry name" value="MetI-like"/>
</dbReference>
<feature type="transmembrane region" description="Helical" evidence="8">
    <location>
        <begin position="266"/>
        <end position="291"/>
    </location>
</feature>
<evidence type="ECO:0000256" key="8">
    <source>
        <dbReference type="RuleBase" id="RU363032"/>
    </source>
</evidence>
<evidence type="ECO:0000256" key="7">
    <source>
        <dbReference type="ARBA" id="ARBA00023136"/>
    </source>
</evidence>
<name>A0ABY5W8W4_9ACTN</name>
<evidence type="ECO:0000256" key="1">
    <source>
        <dbReference type="ARBA" id="ARBA00004651"/>
    </source>
</evidence>
<dbReference type="RefSeq" id="WP_259865704.1">
    <property type="nucleotide sequence ID" value="NZ_BAAAST010000003.1"/>
</dbReference>
<evidence type="ECO:0000256" key="6">
    <source>
        <dbReference type="ARBA" id="ARBA00022989"/>
    </source>
</evidence>
<feature type="transmembrane region" description="Helical" evidence="8">
    <location>
        <begin position="81"/>
        <end position="106"/>
    </location>
</feature>
<reference evidence="11" key="1">
    <citation type="submission" date="2021-04" db="EMBL/GenBank/DDBJ databases">
        <authorList>
            <person name="Hartkoorn R.C."/>
            <person name="Beaudoing E."/>
            <person name="Hot D."/>
        </authorList>
    </citation>
    <scope>NUCLEOTIDE SEQUENCE</scope>
    <source>
        <strain evidence="11">NRRL B-16292</strain>
    </source>
</reference>
<protein>
    <submittedName>
        <fullName evidence="11">Amino acid ABC transporter permease</fullName>
    </submittedName>
</protein>
<dbReference type="InterPro" id="IPR043429">
    <property type="entry name" value="ArtM/GltK/GlnP/TcyL/YhdX-like"/>
</dbReference>
<comment type="similarity">
    <text evidence="8">Belongs to the binding-protein-dependent transport system permease family.</text>
</comment>
<organism evidence="11 12">
    <name type="scientific">Dactylosporangium fulvum</name>
    <dbReference type="NCBI Taxonomy" id="53359"/>
    <lineage>
        <taxon>Bacteria</taxon>
        <taxon>Bacillati</taxon>
        <taxon>Actinomycetota</taxon>
        <taxon>Actinomycetes</taxon>
        <taxon>Micromonosporales</taxon>
        <taxon>Micromonosporaceae</taxon>
        <taxon>Dactylosporangium</taxon>
    </lineage>
</organism>
<gene>
    <name evidence="11" type="ORF">Dfulv_20475</name>
</gene>
<reference evidence="11" key="2">
    <citation type="submission" date="2022-09" db="EMBL/GenBank/DDBJ databases">
        <title>Biosynthetic gene clusters of Dactylosporangioum fulvum.</title>
        <authorList>
            <person name="Caradec T."/>
        </authorList>
    </citation>
    <scope>NUCLEOTIDE SEQUENCE</scope>
    <source>
        <strain evidence="11">NRRL B-16292</strain>
    </source>
</reference>
<evidence type="ECO:0000256" key="9">
    <source>
        <dbReference type="SAM" id="MobiDB-lite"/>
    </source>
</evidence>
<evidence type="ECO:0000313" key="11">
    <source>
        <dbReference type="EMBL" id="UWP86485.1"/>
    </source>
</evidence>
<keyword evidence="7 8" id="KW-0472">Membrane</keyword>
<evidence type="ECO:0000256" key="5">
    <source>
        <dbReference type="ARBA" id="ARBA00022970"/>
    </source>
</evidence>
<evidence type="ECO:0000259" key="10">
    <source>
        <dbReference type="PROSITE" id="PS50928"/>
    </source>
</evidence>
<keyword evidence="3" id="KW-1003">Cell membrane</keyword>
<comment type="subcellular location">
    <subcellularLocation>
        <location evidence="1 8">Cell membrane</location>
        <topology evidence="1 8">Multi-pass membrane protein</topology>
    </subcellularLocation>
</comment>
<dbReference type="Pfam" id="PF00528">
    <property type="entry name" value="BPD_transp_1"/>
    <property type="match status" value="1"/>
</dbReference>
<evidence type="ECO:0000313" key="12">
    <source>
        <dbReference type="Proteomes" id="UP001059617"/>
    </source>
</evidence>
<keyword evidence="12" id="KW-1185">Reference proteome</keyword>
<sequence>MSEPVALKPSPERSPAVGRVSQVDPQVARRRVTPRLRPWRWIVSAVVLVVLAQVVSGIFTNTRYEWHKFWPYFTRASILDGVVVTLKVVGLSAVVGLLLGVIVALGRLSTNPLIAGLAWAYVWFFRALPLPLLLIITFNFSYFYPRLGVGVPWGPVFAEVETSSLTPLAIGVIALGLNEAAYSAEVIRGGILSVEHGQIEAANALGLSKARQLRRIVLPQALRSIVPAYGNQLVGLIKASSLVYYVSLLDLFGAVFVLESRHPESLVPILIVGAAWYLLLTAALSIVQFYVERYFARGSVHALPPTPVQRLRRFSVDSWGRLVGVRLTRRGF</sequence>
<evidence type="ECO:0000256" key="2">
    <source>
        <dbReference type="ARBA" id="ARBA00022448"/>
    </source>
</evidence>
<feature type="transmembrane region" description="Helical" evidence="8">
    <location>
        <begin position="118"/>
        <end position="144"/>
    </location>
</feature>
<evidence type="ECO:0000256" key="4">
    <source>
        <dbReference type="ARBA" id="ARBA00022692"/>
    </source>
</evidence>
<dbReference type="CDD" id="cd06261">
    <property type="entry name" value="TM_PBP2"/>
    <property type="match status" value="1"/>
</dbReference>
<dbReference type="PROSITE" id="PS50928">
    <property type="entry name" value="ABC_TM1"/>
    <property type="match status" value="1"/>
</dbReference>
<dbReference type="InterPro" id="IPR035906">
    <property type="entry name" value="MetI-like_sf"/>
</dbReference>
<keyword evidence="2 8" id="KW-0813">Transport</keyword>
<dbReference type="SUPFAM" id="SSF161098">
    <property type="entry name" value="MetI-like"/>
    <property type="match status" value="1"/>
</dbReference>
<feature type="domain" description="ABC transmembrane type-1" evidence="10">
    <location>
        <begin position="82"/>
        <end position="288"/>
    </location>
</feature>
<dbReference type="NCBIfam" id="TIGR01726">
    <property type="entry name" value="HEQRo_perm_3TM"/>
    <property type="match status" value="1"/>
</dbReference>
<feature type="transmembrane region" description="Helical" evidence="8">
    <location>
        <begin position="39"/>
        <end position="61"/>
    </location>
</feature>
<dbReference type="PANTHER" id="PTHR30614">
    <property type="entry name" value="MEMBRANE COMPONENT OF AMINO ACID ABC TRANSPORTER"/>
    <property type="match status" value="1"/>
</dbReference>
<feature type="region of interest" description="Disordered" evidence="9">
    <location>
        <begin position="1"/>
        <end position="20"/>
    </location>
</feature>
<feature type="transmembrane region" description="Helical" evidence="8">
    <location>
        <begin position="242"/>
        <end position="260"/>
    </location>
</feature>
<dbReference type="EMBL" id="CP073720">
    <property type="protein sequence ID" value="UWP86485.1"/>
    <property type="molecule type" value="Genomic_DNA"/>
</dbReference>
<keyword evidence="6 8" id="KW-1133">Transmembrane helix</keyword>
<accession>A0ABY5W8W4</accession>